<dbReference type="InterPro" id="IPR029044">
    <property type="entry name" value="Nucleotide-diphossugar_trans"/>
</dbReference>
<proteinExistence type="predicted"/>
<dbReference type="Proteomes" id="UP000319986">
    <property type="component" value="Unassembled WGS sequence"/>
</dbReference>
<dbReference type="GeneID" id="82888174"/>
<protein>
    <recommendedName>
        <fullName evidence="1">MobA-like NTP transferase domain-containing protein</fullName>
    </recommendedName>
</protein>
<dbReference type="GO" id="GO:0016779">
    <property type="term" value="F:nucleotidyltransferase activity"/>
    <property type="evidence" value="ECO:0007669"/>
    <property type="project" value="UniProtKB-ARBA"/>
</dbReference>
<gene>
    <name evidence="2" type="ORF">CVA01_20510</name>
</gene>
<dbReference type="RefSeq" id="WP_141330513.1">
    <property type="nucleotide sequence ID" value="NZ_BJNT01000016.1"/>
</dbReference>
<dbReference type="Gene3D" id="3.90.550.10">
    <property type="entry name" value="Spore Coat Polysaccharide Biosynthesis Protein SpsA, Chain A"/>
    <property type="match status" value="1"/>
</dbReference>
<organism evidence="2 3">
    <name type="scientific">Corynebacterium variabile</name>
    <dbReference type="NCBI Taxonomy" id="1727"/>
    <lineage>
        <taxon>Bacteria</taxon>
        <taxon>Bacillati</taxon>
        <taxon>Actinomycetota</taxon>
        <taxon>Actinomycetes</taxon>
        <taxon>Mycobacteriales</taxon>
        <taxon>Corynebacteriaceae</taxon>
        <taxon>Corynebacterium</taxon>
    </lineage>
</organism>
<dbReference type="AlphaFoldDB" id="A0A4Y4C6U2"/>
<evidence type="ECO:0000313" key="3">
    <source>
        <dbReference type="Proteomes" id="UP000319986"/>
    </source>
</evidence>
<dbReference type="EMBL" id="BJNT01000016">
    <property type="protein sequence ID" value="GEC86737.1"/>
    <property type="molecule type" value="Genomic_DNA"/>
</dbReference>
<name>A0A4Y4C6U2_9CORY</name>
<reference evidence="2 3" key="1">
    <citation type="submission" date="2019-06" db="EMBL/GenBank/DDBJ databases">
        <title>Whole genome shotgun sequence of Corynebacterium variabile NBRC 15286.</title>
        <authorList>
            <person name="Hosoyama A."/>
            <person name="Uohara A."/>
            <person name="Ohji S."/>
            <person name="Ichikawa N."/>
        </authorList>
    </citation>
    <scope>NUCLEOTIDE SEQUENCE [LARGE SCALE GENOMIC DNA]</scope>
    <source>
        <strain evidence="2 3">NBRC 15286</strain>
    </source>
</reference>
<dbReference type="SUPFAM" id="SSF53448">
    <property type="entry name" value="Nucleotide-diphospho-sugar transferases"/>
    <property type="match status" value="1"/>
</dbReference>
<accession>A0A4Y4C6U2</accession>
<sequence>MTESAHPLETTDAGRPPVHAIIVAGGAGSRLAASAPEGTPPKPLLTDDAGHRLIDGVLDACAGCQTLIVVGPEMELPTGVVRVRENPPLSGPAAAIGAGVEALTDAGAGEDDLVLLLAADLTAPHQGVAVLLEHAAGHHGTIGIVGTAGSRLQPLFCLIRFGPLRRAADTDLRNTSVMRLLRRTGRGNLDTVELPASTAADVDTWQDALAHGFGDRNGR</sequence>
<comment type="caution">
    <text evidence="2">The sequence shown here is derived from an EMBL/GenBank/DDBJ whole genome shotgun (WGS) entry which is preliminary data.</text>
</comment>
<feature type="domain" description="MobA-like NTP transferase" evidence="1">
    <location>
        <begin position="20"/>
        <end position="182"/>
    </location>
</feature>
<dbReference type="Pfam" id="PF12804">
    <property type="entry name" value="NTP_transf_3"/>
    <property type="match status" value="1"/>
</dbReference>
<dbReference type="InterPro" id="IPR025877">
    <property type="entry name" value="MobA-like_NTP_Trfase"/>
</dbReference>
<evidence type="ECO:0000259" key="1">
    <source>
        <dbReference type="Pfam" id="PF12804"/>
    </source>
</evidence>
<evidence type="ECO:0000313" key="2">
    <source>
        <dbReference type="EMBL" id="GEC86737.1"/>
    </source>
</evidence>